<dbReference type="InterPro" id="IPR029058">
    <property type="entry name" value="AB_hydrolase_fold"/>
</dbReference>
<dbReference type="Pfam" id="PF00561">
    <property type="entry name" value="Abhydrolase_1"/>
    <property type="match status" value="1"/>
</dbReference>
<evidence type="ECO:0000313" key="2">
    <source>
        <dbReference type="EMBL" id="SDF18520.1"/>
    </source>
</evidence>
<dbReference type="PRINTS" id="PR00111">
    <property type="entry name" value="ABHYDROLASE"/>
</dbReference>
<dbReference type="OrthoDB" id="9808398at2"/>
<dbReference type="InterPro" id="IPR050471">
    <property type="entry name" value="AB_hydrolase"/>
</dbReference>
<dbReference type="InterPro" id="IPR000073">
    <property type="entry name" value="AB_hydrolase_1"/>
</dbReference>
<dbReference type="Proteomes" id="UP000198994">
    <property type="component" value="Unassembled WGS sequence"/>
</dbReference>
<accession>A0A1G7J0R5</accession>
<protein>
    <submittedName>
        <fullName evidence="2">Pimeloyl-ACP methyl ester carboxylesterase</fullName>
    </submittedName>
</protein>
<evidence type="ECO:0000259" key="1">
    <source>
        <dbReference type="Pfam" id="PF00561"/>
    </source>
</evidence>
<dbReference type="EMBL" id="FNAV01000014">
    <property type="protein sequence ID" value="SDF18520.1"/>
    <property type="molecule type" value="Genomic_DNA"/>
</dbReference>
<organism evidence="2 3">
    <name type="scientific">Salipiger thiooxidans</name>
    <dbReference type="NCBI Taxonomy" id="282683"/>
    <lineage>
        <taxon>Bacteria</taxon>
        <taxon>Pseudomonadati</taxon>
        <taxon>Pseudomonadota</taxon>
        <taxon>Alphaproteobacteria</taxon>
        <taxon>Rhodobacterales</taxon>
        <taxon>Roseobacteraceae</taxon>
        <taxon>Salipiger</taxon>
    </lineage>
</organism>
<sequence>MTPLTVETGDGAVLKVRRQGRGAPVVLVSGLGGTAGFWDPVIARLQDRFELITFDQRGIAGSTRGSAPVNIAQLARDVLTICDALELSRAAFLGHSTGGCIVQTIAATAPERVERLALSAAWLKPGNYLTALFEFRLGLLHRDPRAYAESAALLSYAPGWLESHWDKYERATANPPADPGTQAIVAERIRALLDFDGSDQIGAVTAETTIIGAQDDMIVPAFLQQELARHLPGAALRMLPDGGHFYPASRTDAFVAIATDWLDAPLTSERTER</sequence>
<keyword evidence="3" id="KW-1185">Reference proteome</keyword>
<dbReference type="RefSeq" id="WP_089962378.1">
    <property type="nucleotide sequence ID" value="NZ_FNAV01000014.1"/>
</dbReference>
<gene>
    <name evidence="2" type="ORF">SAMN04488105_11430</name>
</gene>
<dbReference type="Gene3D" id="3.40.50.1820">
    <property type="entry name" value="alpha/beta hydrolase"/>
    <property type="match status" value="1"/>
</dbReference>
<dbReference type="STRING" id="282683.SAMN04488105_11430"/>
<feature type="domain" description="AB hydrolase-1" evidence="1">
    <location>
        <begin position="24"/>
        <end position="245"/>
    </location>
</feature>
<dbReference type="SUPFAM" id="SSF53474">
    <property type="entry name" value="alpha/beta-Hydrolases"/>
    <property type="match status" value="1"/>
</dbReference>
<name>A0A1G7J0R5_9RHOB</name>
<proteinExistence type="predicted"/>
<dbReference type="PANTHER" id="PTHR43433">
    <property type="entry name" value="HYDROLASE, ALPHA/BETA FOLD FAMILY PROTEIN"/>
    <property type="match status" value="1"/>
</dbReference>
<dbReference type="PANTHER" id="PTHR43433:SF10">
    <property type="entry name" value="AB HYDROLASE-1 DOMAIN-CONTAINING PROTEIN"/>
    <property type="match status" value="1"/>
</dbReference>
<evidence type="ECO:0000313" key="3">
    <source>
        <dbReference type="Proteomes" id="UP000198994"/>
    </source>
</evidence>
<dbReference type="AlphaFoldDB" id="A0A1G7J0R5"/>
<reference evidence="3" key="1">
    <citation type="submission" date="2016-10" db="EMBL/GenBank/DDBJ databases">
        <authorList>
            <person name="Varghese N."/>
            <person name="Submissions S."/>
        </authorList>
    </citation>
    <scope>NUCLEOTIDE SEQUENCE [LARGE SCALE GENOMIC DNA]</scope>
    <source>
        <strain evidence="3">DSM 10146</strain>
    </source>
</reference>